<evidence type="ECO:0000256" key="3">
    <source>
        <dbReference type="ARBA" id="ARBA00022670"/>
    </source>
</evidence>
<dbReference type="STRING" id="164328.H3GGA3"/>
<dbReference type="eggNOG" id="ENOG502QUFK">
    <property type="taxonomic scope" value="Eukaryota"/>
</dbReference>
<keyword evidence="8" id="KW-1185">Reference proteome</keyword>
<dbReference type="HOGENOM" id="CLU_774956_0_0_1"/>
<dbReference type="EC" id="3.4.19.12" evidence="2"/>
<dbReference type="PANTHER" id="PTHR13367:SF33">
    <property type="entry name" value="P-LOOP CONTAINING NUCLEOSIDE TRIPHOSPHATE HYDROLASE PROTEIN"/>
    <property type="match status" value="1"/>
</dbReference>
<dbReference type="VEuPathDB" id="FungiDB:KRP23_13338"/>
<organism evidence="7 8">
    <name type="scientific">Phytophthora ramorum</name>
    <name type="common">Sudden oak death agent</name>
    <dbReference type="NCBI Taxonomy" id="164328"/>
    <lineage>
        <taxon>Eukaryota</taxon>
        <taxon>Sar</taxon>
        <taxon>Stramenopiles</taxon>
        <taxon>Oomycota</taxon>
        <taxon>Peronosporomycetes</taxon>
        <taxon>Peronosporales</taxon>
        <taxon>Peronosporaceae</taxon>
        <taxon>Phytophthora</taxon>
    </lineage>
</organism>
<evidence type="ECO:0000256" key="2">
    <source>
        <dbReference type="ARBA" id="ARBA00012759"/>
    </source>
</evidence>
<evidence type="ECO:0000313" key="8">
    <source>
        <dbReference type="Proteomes" id="UP000005238"/>
    </source>
</evidence>
<evidence type="ECO:0000256" key="6">
    <source>
        <dbReference type="ARBA" id="ARBA00022807"/>
    </source>
</evidence>
<dbReference type="PANTHER" id="PTHR13367">
    <property type="entry name" value="UBIQUITIN THIOESTERASE"/>
    <property type="match status" value="1"/>
</dbReference>
<name>H3GGA3_PHYRM</name>
<evidence type="ECO:0000313" key="7">
    <source>
        <dbReference type="EnsemblProtists" id="Phyra74838"/>
    </source>
</evidence>
<accession>H3GGA3</accession>
<keyword evidence="5" id="KW-0378">Hydrolase</keyword>
<dbReference type="Proteomes" id="UP000005238">
    <property type="component" value="Unassembled WGS sequence"/>
</dbReference>
<protein>
    <recommendedName>
        <fullName evidence="2">ubiquitinyl hydrolase 1</fullName>
        <ecNumber evidence="2">3.4.19.12</ecNumber>
    </recommendedName>
</protein>
<dbReference type="VEuPathDB" id="FungiDB:KRP22_1014"/>
<evidence type="ECO:0000256" key="4">
    <source>
        <dbReference type="ARBA" id="ARBA00022786"/>
    </source>
</evidence>
<keyword evidence="6" id="KW-0788">Thiol protease</keyword>
<dbReference type="InterPro" id="IPR051346">
    <property type="entry name" value="OTU_Deubiquitinase"/>
</dbReference>
<proteinExistence type="predicted"/>
<dbReference type="GO" id="GO:0006508">
    <property type="term" value="P:proteolysis"/>
    <property type="evidence" value="ECO:0007669"/>
    <property type="project" value="UniProtKB-KW"/>
</dbReference>
<dbReference type="VEuPathDB" id="FungiDB:KRP23_2925"/>
<dbReference type="AlphaFoldDB" id="H3GGA3"/>
<reference evidence="7" key="2">
    <citation type="submission" date="2015-06" db="UniProtKB">
        <authorList>
            <consortium name="EnsemblProtists"/>
        </authorList>
    </citation>
    <scope>IDENTIFICATION</scope>
    <source>
        <strain evidence="7">Pr102</strain>
    </source>
</reference>
<comment type="catalytic activity">
    <reaction evidence="1">
        <text>Thiol-dependent hydrolysis of ester, thioester, amide, peptide and isopeptide bonds formed by the C-terminal Gly of ubiquitin (a 76-residue protein attached to proteins as an intracellular targeting signal).</text>
        <dbReference type="EC" id="3.4.19.12"/>
    </reaction>
</comment>
<dbReference type="GO" id="GO:0004843">
    <property type="term" value="F:cysteine-type deubiquitinase activity"/>
    <property type="evidence" value="ECO:0007669"/>
    <property type="project" value="UniProtKB-EC"/>
</dbReference>
<dbReference type="EMBL" id="DS566007">
    <property type="status" value="NOT_ANNOTATED_CDS"/>
    <property type="molecule type" value="Genomic_DNA"/>
</dbReference>
<dbReference type="EnsemblProtists" id="Phyra74838">
    <property type="protein sequence ID" value="Phyra74838"/>
    <property type="gene ID" value="Phyra74838"/>
</dbReference>
<reference evidence="8" key="1">
    <citation type="journal article" date="2006" name="Science">
        <title>Phytophthora genome sequences uncover evolutionary origins and mechanisms of pathogenesis.</title>
        <authorList>
            <person name="Tyler B.M."/>
            <person name="Tripathy S."/>
            <person name="Zhang X."/>
            <person name="Dehal P."/>
            <person name="Jiang R.H."/>
            <person name="Aerts A."/>
            <person name="Arredondo F.D."/>
            <person name="Baxter L."/>
            <person name="Bensasson D."/>
            <person name="Beynon J.L."/>
            <person name="Chapman J."/>
            <person name="Damasceno C.M."/>
            <person name="Dorrance A.E."/>
            <person name="Dou D."/>
            <person name="Dickerman A.W."/>
            <person name="Dubchak I.L."/>
            <person name="Garbelotto M."/>
            <person name="Gijzen M."/>
            <person name="Gordon S.G."/>
            <person name="Govers F."/>
            <person name="Grunwald N.J."/>
            <person name="Huang W."/>
            <person name="Ivors K.L."/>
            <person name="Jones R.W."/>
            <person name="Kamoun S."/>
            <person name="Krampis K."/>
            <person name="Lamour K.H."/>
            <person name="Lee M.K."/>
            <person name="McDonald W.H."/>
            <person name="Medina M."/>
            <person name="Meijer H.J."/>
            <person name="Nordberg E.K."/>
            <person name="Maclean D.J."/>
            <person name="Ospina-Giraldo M.D."/>
            <person name="Morris P.F."/>
            <person name="Phuntumart V."/>
            <person name="Putnam N.H."/>
            <person name="Rash S."/>
            <person name="Rose J.K."/>
            <person name="Sakihama Y."/>
            <person name="Salamov A.A."/>
            <person name="Savidor A."/>
            <person name="Scheuring C.F."/>
            <person name="Smith B.M."/>
            <person name="Sobral B.W."/>
            <person name="Terry A."/>
            <person name="Torto-Alalibo T.A."/>
            <person name="Win J."/>
            <person name="Xu Z."/>
            <person name="Zhang H."/>
            <person name="Grigoriev I.V."/>
            <person name="Rokhsar D.S."/>
            <person name="Boore J.L."/>
        </authorList>
    </citation>
    <scope>NUCLEOTIDE SEQUENCE [LARGE SCALE GENOMIC DNA]</scope>
    <source>
        <strain evidence="8">Pr102</strain>
    </source>
</reference>
<evidence type="ECO:0000256" key="5">
    <source>
        <dbReference type="ARBA" id="ARBA00022801"/>
    </source>
</evidence>
<keyword evidence="4" id="KW-0833">Ubl conjugation pathway</keyword>
<sequence length="358" mass="40595">MPLENASMLEKEMFVIFDEARSRGSDMKLLPGAAAVLTLGPKLTKDKLMQGAGRMRQLGCDQTLWITSPFEDCWNGQAMASISERLNTTEEQSVSATYGLNNEVCVTSHTNECERELQTEEENVKIRACEVAQCSPAQEEAWKYSATLSVRSVHELDGVVQIVDMESFVRQQISPELAHLTWASARIFGTVNFFSTILARESMDRTTEFLRQIDVLLVFDNDEILLVSECEADHILKLVWSSSATSFRFVNLGFAWESIGRVGKHSKFRDMMHLILGSQLGRAVSLLSASACYLYNGETMVPKREQTVVEPVFRELLHPVAQREVALNDFVQSRGSNHKWTRSFLHELYYRMDLEDCE</sequence>
<evidence type="ECO:0000256" key="1">
    <source>
        <dbReference type="ARBA" id="ARBA00000707"/>
    </source>
</evidence>
<keyword evidence="3" id="KW-0645">Protease</keyword>
<dbReference type="InParanoid" id="H3GGA3"/>